<feature type="transmembrane region" description="Helical" evidence="1">
    <location>
        <begin position="46"/>
        <end position="63"/>
    </location>
</feature>
<keyword evidence="1" id="KW-0812">Transmembrane</keyword>
<proteinExistence type="predicted"/>
<dbReference type="AlphaFoldDB" id="E0N955"/>
<dbReference type="EMBL" id="AEEF01000052">
    <property type="protein sequence ID" value="EFM04461.1"/>
    <property type="molecule type" value="Genomic_DNA"/>
</dbReference>
<evidence type="ECO:0000313" key="3">
    <source>
        <dbReference type="Proteomes" id="UP000005526"/>
    </source>
</evidence>
<reference evidence="2 3" key="1">
    <citation type="submission" date="2010-07" db="EMBL/GenBank/DDBJ databases">
        <authorList>
            <person name="Muzny D."/>
            <person name="Qin X."/>
            <person name="Deng J."/>
            <person name="Jiang H."/>
            <person name="Liu Y."/>
            <person name="Qu J."/>
            <person name="Song X.-Z."/>
            <person name="Zhang L."/>
            <person name="Thornton R."/>
            <person name="Coyle M."/>
            <person name="Francisco L."/>
            <person name="Jackson L."/>
            <person name="Javaid M."/>
            <person name="Korchina V."/>
            <person name="Kovar C."/>
            <person name="Mata R."/>
            <person name="Mathew T."/>
            <person name="Ngo R."/>
            <person name="Nguyen L."/>
            <person name="Nguyen N."/>
            <person name="Okwuonu G."/>
            <person name="Ongeri F."/>
            <person name="Pham C."/>
            <person name="Simmons D."/>
            <person name="Wilczek-Boney K."/>
            <person name="Hale W."/>
            <person name="Jakkamsetti A."/>
            <person name="Pham P."/>
            <person name="Ruth R."/>
            <person name="San Lucas F."/>
            <person name="Warren J."/>
            <person name="Zhang J."/>
            <person name="Zhao Z."/>
            <person name="Zhou C."/>
            <person name="Zhu D."/>
            <person name="Lee S."/>
            <person name="Bess C."/>
            <person name="Blankenburg K."/>
            <person name="Forbes L."/>
            <person name="Fu Q."/>
            <person name="Gubbala S."/>
            <person name="Hirani K."/>
            <person name="Jayaseelan J.C."/>
            <person name="Lara F."/>
            <person name="Munidasa M."/>
            <person name="Palculict T."/>
            <person name="Patil S."/>
            <person name="Pu L.-L."/>
            <person name="Saada N."/>
            <person name="Tang L."/>
            <person name="Weissenberger G."/>
            <person name="Zhu Y."/>
            <person name="Hemphill L."/>
            <person name="Shang Y."/>
            <person name="Youmans B."/>
            <person name="Ayvaz T."/>
            <person name="Ross M."/>
            <person name="Santibanez J."/>
            <person name="Aqrawi P."/>
            <person name="Gross S."/>
            <person name="Joshi V."/>
            <person name="Fowler G."/>
            <person name="Nazareth L."/>
            <person name="Reid J."/>
            <person name="Worley K."/>
            <person name="Petrosino J."/>
            <person name="Highlander S."/>
            <person name="Gibbs R."/>
        </authorList>
    </citation>
    <scope>NUCLEOTIDE SEQUENCE [LARGE SCALE GENOMIC DNA]</scope>
    <source>
        <strain evidence="2 3">ATCC 13091</strain>
    </source>
</reference>
<evidence type="ECO:0000256" key="1">
    <source>
        <dbReference type="SAM" id="Phobius"/>
    </source>
</evidence>
<organism evidence="2 3">
    <name type="scientific">Neisseria meningitidis serogroup B (strain ATCC 13091 / M2091)</name>
    <dbReference type="NCBI Taxonomy" id="862513"/>
    <lineage>
        <taxon>Bacteria</taxon>
        <taxon>Pseudomonadati</taxon>
        <taxon>Pseudomonadota</taxon>
        <taxon>Betaproteobacteria</taxon>
        <taxon>Neisseriales</taxon>
        <taxon>Neisseriaceae</taxon>
        <taxon>Neisseria</taxon>
    </lineage>
</organism>
<sequence length="64" mass="6967">MILLGKGLTFNVSTFIIQFIGVVRADTGKAPPKRGSTGRKKMNKRTIQILILVAVFMLASANAY</sequence>
<gene>
    <name evidence="2" type="ORF">HMPREF0602_1035</name>
</gene>
<evidence type="ECO:0000313" key="2">
    <source>
        <dbReference type="EMBL" id="EFM04461.1"/>
    </source>
</evidence>
<dbReference type="HOGENOM" id="CLU_2953110_0_0_4"/>
<accession>E0N955</accession>
<dbReference type="Proteomes" id="UP000005526">
    <property type="component" value="Unassembled WGS sequence"/>
</dbReference>
<keyword evidence="1" id="KW-1133">Transmembrane helix</keyword>
<protein>
    <submittedName>
        <fullName evidence="2">Uncharacterized protein</fullName>
    </submittedName>
</protein>
<comment type="caution">
    <text evidence="2">The sequence shown here is derived from an EMBL/GenBank/DDBJ whole genome shotgun (WGS) entry which is preliminary data.</text>
</comment>
<name>E0N955_NEIM3</name>
<keyword evidence="1" id="KW-0472">Membrane</keyword>